<dbReference type="AlphaFoldDB" id="A0A366M5S7"/>
<protein>
    <submittedName>
        <fullName evidence="1">Uncharacterized protein</fullName>
    </submittedName>
</protein>
<evidence type="ECO:0000313" key="2">
    <source>
        <dbReference type="Proteomes" id="UP000253303"/>
    </source>
</evidence>
<organism evidence="1 2">
    <name type="scientific">Spongiactinospora rosea</name>
    <dbReference type="NCBI Taxonomy" id="2248750"/>
    <lineage>
        <taxon>Bacteria</taxon>
        <taxon>Bacillati</taxon>
        <taxon>Actinomycetota</taxon>
        <taxon>Actinomycetes</taxon>
        <taxon>Streptosporangiales</taxon>
        <taxon>Streptosporangiaceae</taxon>
        <taxon>Spongiactinospora</taxon>
    </lineage>
</organism>
<keyword evidence="2" id="KW-1185">Reference proteome</keyword>
<dbReference type="RefSeq" id="WP_113978415.1">
    <property type="nucleotide sequence ID" value="NZ_QMEY01000001.1"/>
</dbReference>
<reference evidence="1 2" key="1">
    <citation type="submission" date="2018-06" db="EMBL/GenBank/DDBJ databases">
        <title>Sphaerisporangium craniellae sp. nov., isolated from a marine sponge in the South China Sea.</title>
        <authorList>
            <person name="Li L."/>
        </authorList>
    </citation>
    <scope>NUCLEOTIDE SEQUENCE [LARGE SCALE GENOMIC DNA]</scope>
    <source>
        <strain evidence="1 2">LHW63015</strain>
    </source>
</reference>
<name>A0A366M5S7_9ACTN</name>
<proteinExistence type="predicted"/>
<sequence>MSYDLGDVVPLTVTITDADGHPANASTVTLTITLPDGTVTTVGPVAPTETGVYGHDYPTVQTGLHVVRWVATGANASAYDDVIDVQPAAVTFVSLSDAREHLKKTGLAGDDEKLRRFVGAACRMISDRMGHVAPTTRSMDGSGCTVILERPVIAVTSVTKLPGGDVVPAADPIAGTAGWTLDGAAAVLTLTRSYGRVRVTYRAGRSPIPANFRLAALELTGHLWRTSQLNGGGGRPSLAGDEQVVPGVSYALPYSVRQLLGLDKRPQEELLVG</sequence>
<dbReference type="Proteomes" id="UP000253303">
    <property type="component" value="Unassembled WGS sequence"/>
</dbReference>
<comment type="caution">
    <text evidence="1">The sequence shown here is derived from an EMBL/GenBank/DDBJ whole genome shotgun (WGS) entry which is preliminary data.</text>
</comment>
<dbReference type="EMBL" id="QMEY01000001">
    <property type="protein sequence ID" value="RBQ21618.1"/>
    <property type="molecule type" value="Genomic_DNA"/>
</dbReference>
<gene>
    <name evidence="1" type="ORF">DP939_02595</name>
</gene>
<dbReference type="OrthoDB" id="4940937at2"/>
<accession>A0A366M5S7</accession>
<evidence type="ECO:0000313" key="1">
    <source>
        <dbReference type="EMBL" id="RBQ21618.1"/>
    </source>
</evidence>